<dbReference type="GO" id="GO:0009313">
    <property type="term" value="P:oligosaccharide catabolic process"/>
    <property type="evidence" value="ECO:0007669"/>
    <property type="project" value="TreeGrafter"/>
</dbReference>
<name>A0A1B2HCC3_9PSEU</name>
<dbReference type="SUPFAM" id="SSF51011">
    <property type="entry name" value="Glycosyl hydrolase domain"/>
    <property type="match status" value="1"/>
</dbReference>
<dbReference type="PANTHER" id="PTHR10357">
    <property type="entry name" value="ALPHA-AMYLASE FAMILY MEMBER"/>
    <property type="match status" value="1"/>
</dbReference>
<proteinExistence type="inferred from homology"/>
<dbReference type="Gene3D" id="3.90.400.10">
    <property type="entry name" value="Oligo-1,6-glucosidase, Domain 2"/>
    <property type="match status" value="1"/>
</dbReference>
<keyword evidence="6" id="KW-1185">Reference proteome</keyword>
<dbReference type="STRING" id="1586287.BBK82_04000"/>
<evidence type="ECO:0000313" key="5">
    <source>
        <dbReference type="EMBL" id="ANZ35374.1"/>
    </source>
</evidence>
<reference evidence="5 6" key="1">
    <citation type="submission" date="2016-07" db="EMBL/GenBank/DDBJ databases">
        <title>Complete genome sequence of the Lentzea guizhouensis DHS C013.</title>
        <authorList>
            <person name="Cao C."/>
        </authorList>
    </citation>
    <scope>NUCLEOTIDE SEQUENCE [LARGE SCALE GENOMIC DNA]</scope>
    <source>
        <strain evidence="5 6">DHS C013</strain>
    </source>
</reference>
<dbReference type="KEGG" id="led:BBK82_04000"/>
<sequence length="529" mass="59022">MTGHLSAPWWREAVLYQIYPRSFADSNGDGIGDLPGITSRLDHVARLGADAIWLSPFYPSPQADFGYDISDYEDVDPVYGTLDDFDAMVAAAHERDVRVVIDIVMNHTSDQHPWFLESRSDRTNPKRDWYIWADPAPDGGPPNNWLSAFERCGTAWQLDSLTGQYYLHSFTPGQPDLNWRNPDVHAAMHKVWQFWLDRGVDGFRIDVAHRLMKDPQLRDNPPEVAHARRHFTHPVVRQRNLDLPEVHDVLRDMRVVLDGYGDRFALGEVPISDDARLATYFGGDGMQTAFHIAFWEQPWDAQAFRKCVDGLLAATQADALPTYALSTHDIPRPVSRYGVEHAPVAAMMLLTLRGLACVYYGEEIGMADAPPALEQDVDGRDGQRTPMQWDATGGFTTGTPWLPLAADQHVVNVDAQGDDPGSLLNLYRRLIAYRRGSEDLLRGDYVSLDSPAEVYAYRRGDLLVALNFADHPVAFDAPGRAAGRVELSTRVDREGVVSLRPLELDAFEGVVLRLSVEDAADAPAPEAAP</sequence>
<dbReference type="OrthoDB" id="9043248at2"/>
<dbReference type="AlphaFoldDB" id="A0A1B2HCC3"/>
<dbReference type="RefSeq" id="WP_065913789.1">
    <property type="nucleotide sequence ID" value="NZ_CP016793.1"/>
</dbReference>
<dbReference type="EMBL" id="CP016793">
    <property type="protein sequence ID" value="ANZ35374.1"/>
    <property type="molecule type" value="Genomic_DNA"/>
</dbReference>
<keyword evidence="3" id="KW-0326">Glycosidase</keyword>
<comment type="similarity">
    <text evidence="1">Belongs to the glycosyl hydrolase 13 family.</text>
</comment>
<accession>A0A1B2HCC3</accession>
<dbReference type="PANTHER" id="PTHR10357:SF179">
    <property type="entry name" value="NEUTRAL AND BASIC AMINO ACID TRANSPORT PROTEIN RBAT"/>
    <property type="match status" value="1"/>
</dbReference>
<dbReference type="SUPFAM" id="SSF51445">
    <property type="entry name" value="(Trans)glycosidases"/>
    <property type="match status" value="1"/>
</dbReference>
<evidence type="ECO:0000256" key="1">
    <source>
        <dbReference type="ARBA" id="ARBA00008061"/>
    </source>
</evidence>
<protein>
    <recommendedName>
        <fullName evidence="4">Glycosyl hydrolase family 13 catalytic domain-containing protein</fullName>
    </recommendedName>
</protein>
<dbReference type="InterPro" id="IPR006047">
    <property type="entry name" value="GH13_cat_dom"/>
</dbReference>
<gene>
    <name evidence="5" type="ORF">BBK82_04000</name>
</gene>
<organism evidence="5 6">
    <name type="scientific">Lentzea guizhouensis</name>
    <dbReference type="NCBI Taxonomy" id="1586287"/>
    <lineage>
        <taxon>Bacteria</taxon>
        <taxon>Bacillati</taxon>
        <taxon>Actinomycetota</taxon>
        <taxon>Actinomycetes</taxon>
        <taxon>Pseudonocardiales</taxon>
        <taxon>Pseudonocardiaceae</taxon>
        <taxon>Lentzea</taxon>
    </lineage>
</organism>
<evidence type="ECO:0000256" key="3">
    <source>
        <dbReference type="ARBA" id="ARBA00023295"/>
    </source>
</evidence>
<dbReference type="Gene3D" id="3.20.20.80">
    <property type="entry name" value="Glycosidases"/>
    <property type="match status" value="1"/>
</dbReference>
<evidence type="ECO:0000313" key="6">
    <source>
        <dbReference type="Proteomes" id="UP000093053"/>
    </source>
</evidence>
<feature type="domain" description="Glycosyl hydrolase family 13 catalytic" evidence="4">
    <location>
        <begin position="17"/>
        <end position="384"/>
    </location>
</feature>
<dbReference type="GO" id="GO:0004556">
    <property type="term" value="F:alpha-amylase activity"/>
    <property type="evidence" value="ECO:0007669"/>
    <property type="project" value="TreeGrafter"/>
</dbReference>
<dbReference type="Pfam" id="PF00128">
    <property type="entry name" value="Alpha-amylase"/>
    <property type="match status" value="1"/>
</dbReference>
<evidence type="ECO:0000256" key="2">
    <source>
        <dbReference type="ARBA" id="ARBA00022801"/>
    </source>
</evidence>
<dbReference type="InterPro" id="IPR045857">
    <property type="entry name" value="O16G_dom_2"/>
</dbReference>
<evidence type="ECO:0000259" key="4">
    <source>
        <dbReference type="SMART" id="SM00642"/>
    </source>
</evidence>
<keyword evidence="2" id="KW-0378">Hydrolase</keyword>
<dbReference type="FunFam" id="3.90.400.10:FF:000002">
    <property type="entry name" value="Sucrose isomerase"/>
    <property type="match status" value="1"/>
</dbReference>
<dbReference type="InterPro" id="IPR017853">
    <property type="entry name" value="GH"/>
</dbReference>
<dbReference type="Proteomes" id="UP000093053">
    <property type="component" value="Chromosome"/>
</dbReference>
<dbReference type="SMART" id="SM00642">
    <property type="entry name" value="Aamy"/>
    <property type="match status" value="1"/>
</dbReference>